<evidence type="ECO:0000313" key="11">
    <source>
        <dbReference type="Proteomes" id="UP000734218"/>
    </source>
</evidence>
<dbReference type="Proteomes" id="UP000734218">
    <property type="component" value="Unassembled WGS sequence"/>
</dbReference>
<keyword evidence="6 7" id="KW-0975">Bacterial flagellum</keyword>
<comment type="similarity">
    <text evidence="3 7">Belongs to the flagella basal body rod proteins family.</text>
</comment>
<dbReference type="Pfam" id="PF06429">
    <property type="entry name" value="Flg_bbr_C"/>
    <property type="match status" value="1"/>
</dbReference>
<keyword evidence="11" id="KW-1185">Reference proteome</keyword>
<dbReference type="PRINTS" id="PR01005">
    <property type="entry name" value="FLGHOOKAP1"/>
</dbReference>
<evidence type="ECO:0000256" key="3">
    <source>
        <dbReference type="ARBA" id="ARBA00009677"/>
    </source>
</evidence>
<feature type="domain" description="Flagellar hook-associated protein FlgK helical" evidence="9">
    <location>
        <begin position="103"/>
        <end position="324"/>
    </location>
</feature>
<evidence type="ECO:0000259" key="8">
    <source>
        <dbReference type="Pfam" id="PF06429"/>
    </source>
</evidence>
<evidence type="ECO:0000256" key="2">
    <source>
        <dbReference type="ARBA" id="ARBA00004613"/>
    </source>
</evidence>
<name>A0ABX0XNG5_9SPHN</name>
<keyword evidence="10" id="KW-0969">Cilium</keyword>
<reference evidence="10 11" key="1">
    <citation type="submission" date="2020-03" db="EMBL/GenBank/DDBJ databases">
        <title>Genomic Encyclopedia of Type Strains, Phase IV (KMG-IV): sequencing the most valuable type-strain genomes for metagenomic binning, comparative biology and taxonomic classification.</title>
        <authorList>
            <person name="Goeker M."/>
        </authorList>
    </citation>
    <scope>NUCLEOTIDE SEQUENCE [LARGE SCALE GENOMIC DNA]</scope>
    <source>
        <strain evidence="10 11">DSM 27651</strain>
    </source>
</reference>
<accession>A0ABX0XNG5</accession>
<dbReference type="PANTHER" id="PTHR30033:SF2">
    <property type="entry name" value="FLAGELLAR HOOK PROTEIN"/>
    <property type="match status" value="1"/>
</dbReference>
<evidence type="ECO:0000256" key="7">
    <source>
        <dbReference type="RuleBase" id="RU362065"/>
    </source>
</evidence>
<evidence type="ECO:0000256" key="4">
    <source>
        <dbReference type="ARBA" id="ARBA00016244"/>
    </source>
</evidence>
<evidence type="ECO:0000259" key="9">
    <source>
        <dbReference type="Pfam" id="PF22638"/>
    </source>
</evidence>
<comment type="caution">
    <text evidence="10">The sequence shown here is derived from an EMBL/GenBank/DDBJ whole genome shotgun (WGS) entry which is preliminary data.</text>
</comment>
<dbReference type="PANTHER" id="PTHR30033">
    <property type="entry name" value="FLAGELLAR HOOK-ASSOCIATED PROTEIN 1"/>
    <property type="match status" value="1"/>
</dbReference>
<evidence type="ECO:0000313" key="10">
    <source>
        <dbReference type="EMBL" id="NJC34770.1"/>
    </source>
</evidence>
<sequence length="536" mass="53499">MSDILSIGASGVRAYQTALGVVGENIANAGTAGYVRRDVVLKEAAAGKPGFLTEIDRTILGGVSATGVSRAWDQFRAAEVRRGSADAAGTETAIPFLQRIETSLDKGGITTALTGFFNSATALAADPTGAGPRAAMLEAAAGAASAFRSTAEGLGQVAGDVSLAATTTAGEFSRLAKGLAELNAGIVRARPGSNGQAQLLDQRDALLDQMAQIAKIDVTIADTGAATVAMGGPGGPTLVDSKGAGSVTIDIAADGRMSFFLHRDGQRETVAIGSGALAGLAEASVRTAQARSEVDRVATAFADGVNAVQAAGIDQDGAVGTDLFDATGGAAGLAMLATSGRAIAAAGPFTVASGATNRGSGVLSAAVDPNAGTPAAPPVRLAVDGSDLVARDPVTDVEIARTTLVAGAPTTIAGMTVTLAGSPQDGDSFTVRATGAASRDNSNLAGLATLRTADGPERSFAALVTGNASQLAAKRTIAEAQVAIRDGAVSARDAISGVNLDTEAVELLRFQQAYSASSRVIQVAREMFDSILQATR</sequence>
<dbReference type="InterPro" id="IPR002371">
    <property type="entry name" value="FlgK"/>
</dbReference>
<feature type="domain" description="Flagellar basal-body/hook protein C-terminal" evidence="8">
    <location>
        <begin position="495"/>
        <end position="533"/>
    </location>
</feature>
<gene>
    <name evidence="7" type="primary">flgK</name>
    <name evidence="10" type="ORF">GGR88_002284</name>
</gene>
<proteinExistence type="inferred from homology"/>
<dbReference type="InterPro" id="IPR010930">
    <property type="entry name" value="Flg_bb/hook_C_dom"/>
</dbReference>
<evidence type="ECO:0000256" key="1">
    <source>
        <dbReference type="ARBA" id="ARBA00004365"/>
    </source>
</evidence>
<keyword evidence="5 7" id="KW-0964">Secreted</keyword>
<keyword evidence="10" id="KW-0282">Flagellum</keyword>
<keyword evidence="10" id="KW-0966">Cell projection</keyword>
<dbReference type="Pfam" id="PF22638">
    <property type="entry name" value="FlgK_D1"/>
    <property type="match status" value="1"/>
</dbReference>
<organism evidence="10 11">
    <name type="scientific">Sphingomonas jejuensis</name>
    <dbReference type="NCBI Taxonomy" id="904715"/>
    <lineage>
        <taxon>Bacteria</taxon>
        <taxon>Pseudomonadati</taxon>
        <taxon>Pseudomonadota</taxon>
        <taxon>Alphaproteobacteria</taxon>
        <taxon>Sphingomonadales</taxon>
        <taxon>Sphingomonadaceae</taxon>
        <taxon>Sphingomonas</taxon>
    </lineage>
</organism>
<dbReference type="RefSeq" id="WP_167955050.1">
    <property type="nucleotide sequence ID" value="NZ_JAATJE010000002.1"/>
</dbReference>
<evidence type="ECO:0000256" key="5">
    <source>
        <dbReference type="ARBA" id="ARBA00022525"/>
    </source>
</evidence>
<evidence type="ECO:0000256" key="6">
    <source>
        <dbReference type="ARBA" id="ARBA00023143"/>
    </source>
</evidence>
<dbReference type="SUPFAM" id="SSF64518">
    <property type="entry name" value="Phase 1 flagellin"/>
    <property type="match status" value="1"/>
</dbReference>
<dbReference type="InterPro" id="IPR053927">
    <property type="entry name" value="FlgK_helical"/>
</dbReference>
<protein>
    <recommendedName>
        <fullName evidence="4 7">Flagellar hook-associated protein 1</fullName>
        <shortName evidence="7">HAP1</shortName>
    </recommendedName>
</protein>
<comment type="subcellular location">
    <subcellularLocation>
        <location evidence="1 7">Bacterial flagellum</location>
    </subcellularLocation>
    <subcellularLocation>
        <location evidence="2 7">Secreted</location>
    </subcellularLocation>
</comment>
<dbReference type="EMBL" id="JAATJE010000002">
    <property type="protein sequence ID" value="NJC34770.1"/>
    <property type="molecule type" value="Genomic_DNA"/>
</dbReference>